<dbReference type="PROSITE" id="PS50835">
    <property type="entry name" value="IG_LIKE"/>
    <property type="match status" value="1"/>
</dbReference>
<sequence length="171" mass="18877">IIQCTFPNFLCLSGAVGSPFLVQMPSTLKVTTGETFSLNCSLRNGRLDPDYLWYRGFNRSTASVVPSRSGRVFYSTDENGASLTVTGSRRADSGQYFCAVSHNGEKIFSNGTQVYVKAFTKIPAVLGLPSSVLILFTNIIHGLHYRSRSISGKILFKMLNTFTKFNLINKL</sequence>
<organism evidence="2 3">
    <name type="scientific">Erpetoichthys calabaricus</name>
    <name type="common">Rope fish</name>
    <name type="synonym">Calamoichthys calabaricus</name>
    <dbReference type="NCBI Taxonomy" id="27687"/>
    <lineage>
        <taxon>Eukaryota</taxon>
        <taxon>Metazoa</taxon>
        <taxon>Chordata</taxon>
        <taxon>Craniata</taxon>
        <taxon>Vertebrata</taxon>
        <taxon>Euteleostomi</taxon>
        <taxon>Actinopterygii</taxon>
        <taxon>Polypteriformes</taxon>
        <taxon>Polypteridae</taxon>
        <taxon>Erpetoichthys</taxon>
    </lineage>
</organism>
<dbReference type="AlphaFoldDB" id="A0A8C4RS90"/>
<reference evidence="2" key="3">
    <citation type="submission" date="2025-09" db="UniProtKB">
        <authorList>
            <consortium name="Ensembl"/>
        </authorList>
    </citation>
    <scope>IDENTIFICATION</scope>
</reference>
<dbReference type="Gene3D" id="2.60.40.10">
    <property type="entry name" value="Immunoglobulins"/>
    <property type="match status" value="1"/>
</dbReference>
<evidence type="ECO:0000313" key="3">
    <source>
        <dbReference type="Proteomes" id="UP000694620"/>
    </source>
</evidence>
<reference evidence="2" key="2">
    <citation type="submission" date="2025-08" db="UniProtKB">
        <authorList>
            <consortium name="Ensembl"/>
        </authorList>
    </citation>
    <scope>IDENTIFICATION</scope>
</reference>
<accession>A0A8C4RS90</accession>
<dbReference type="SMART" id="SM00408">
    <property type="entry name" value="IGc2"/>
    <property type="match status" value="1"/>
</dbReference>
<keyword evidence="3" id="KW-1185">Reference proteome</keyword>
<dbReference type="GeneTree" id="ENSGT00980000203157"/>
<dbReference type="Ensembl" id="ENSECRT00000006205.1">
    <property type="protein sequence ID" value="ENSECRP00000006106.1"/>
    <property type="gene ID" value="ENSECRG00000004071.1"/>
</dbReference>
<dbReference type="InterPro" id="IPR036179">
    <property type="entry name" value="Ig-like_dom_sf"/>
</dbReference>
<name>A0A8C4RS90_ERPCA</name>
<dbReference type="InterPro" id="IPR007110">
    <property type="entry name" value="Ig-like_dom"/>
</dbReference>
<feature type="domain" description="Ig-like" evidence="1">
    <location>
        <begin position="19"/>
        <end position="109"/>
    </location>
</feature>
<proteinExistence type="predicted"/>
<evidence type="ECO:0000259" key="1">
    <source>
        <dbReference type="PROSITE" id="PS50835"/>
    </source>
</evidence>
<protein>
    <recommendedName>
        <fullName evidence="1">Ig-like domain-containing protein</fullName>
    </recommendedName>
</protein>
<dbReference type="Pfam" id="PF07686">
    <property type="entry name" value="V-set"/>
    <property type="match status" value="1"/>
</dbReference>
<dbReference type="InterPro" id="IPR003599">
    <property type="entry name" value="Ig_sub"/>
</dbReference>
<evidence type="ECO:0000313" key="2">
    <source>
        <dbReference type="Ensembl" id="ENSECRP00000006106.1"/>
    </source>
</evidence>
<dbReference type="Proteomes" id="UP000694620">
    <property type="component" value="Chromosome 1"/>
</dbReference>
<dbReference type="InterPro" id="IPR013783">
    <property type="entry name" value="Ig-like_fold"/>
</dbReference>
<dbReference type="InterPro" id="IPR003598">
    <property type="entry name" value="Ig_sub2"/>
</dbReference>
<dbReference type="InterPro" id="IPR013106">
    <property type="entry name" value="Ig_V-set"/>
</dbReference>
<dbReference type="SUPFAM" id="SSF48726">
    <property type="entry name" value="Immunoglobulin"/>
    <property type="match status" value="1"/>
</dbReference>
<reference evidence="2" key="1">
    <citation type="submission" date="2021-06" db="EMBL/GenBank/DDBJ databases">
        <authorList>
            <consortium name="Wellcome Sanger Institute Data Sharing"/>
        </authorList>
    </citation>
    <scope>NUCLEOTIDE SEQUENCE [LARGE SCALE GENOMIC DNA]</scope>
</reference>
<dbReference type="SMART" id="SM00409">
    <property type="entry name" value="IG"/>
    <property type="match status" value="1"/>
</dbReference>